<name>A0A7T2YV76_9BURK</name>
<gene>
    <name evidence="1" type="ORF">I6G47_04630</name>
</gene>
<dbReference type="Proteomes" id="UP000595064">
    <property type="component" value="Chromosome"/>
</dbReference>
<accession>A0A7T2YV76</accession>
<dbReference type="RefSeq" id="WP_156493770.1">
    <property type="nucleotide sequence ID" value="NZ_AP025556.1"/>
</dbReference>
<sequence>MKTRYKDTARSGLAFHIIECCAGLAAQPQRQQPAAIIQPGHNLVYP</sequence>
<evidence type="ECO:0000313" key="1">
    <source>
        <dbReference type="EMBL" id="QPS82379.1"/>
    </source>
</evidence>
<proteinExistence type="predicted"/>
<evidence type="ECO:0000313" key="2">
    <source>
        <dbReference type="Proteomes" id="UP000595064"/>
    </source>
</evidence>
<dbReference type="GeneID" id="94692165"/>
<dbReference type="KEGG" id="dla:I6G47_04630"/>
<keyword evidence="2" id="KW-1185">Reference proteome</keyword>
<dbReference type="AlphaFoldDB" id="A0A7T2YV76"/>
<organism evidence="1 2">
    <name type="scientific">Delftia lacustris</name>
    <dbReference type="NCBI Taxonomy" id="558537"/>
    <lineage>
        <taxon>Bacteria</taxon>
        <taxon>Pseudomonadati</taxon>
        <taxon>Pseudomonadota</taxon>
        <taxon>Betaproteobacteria</taxon>
        <taxon>Burkholderiales</taxon>
        <taxon>Comamonadaceae</taxon>
        <taxon>Delftia</taxon>
    </lineage>
</organism>
<dbReference type="EMBL" id="CP065748">
    <property type="protein sequence ID" value="QPS82379.1"/>
    <property type="molecule type" value="Genomic_DNA"/>
</dbReference>
<reference evidence="1 2" key="1">
    <citation type="submission" date="2020-12" db="EMBL/GenBank/DDBJ databases">
        <title>FDA dAtabase for Regulatory Grade micrObial Sequences (FDA-ARGOS): Supporting development and validation of Infectious Disease Dx tests.</title>
        <authorList>
            <person name="Sproer C."/>
            <person name="Gronow S."/>
            <person name="Severitt S."/>
            <person name="Schroder I."/>
            <person name="Tallon L."/>
            <person name="Sadzewicz L."/>
            <person name="Zhao X."/>
            <person name="Boylan J."/>
            <person name="Ott S."/>
            <person name="Bowen H."/>
            <person name="Vavikolanu K."/>
            <person name="Mehta A."/>
            <person name="Aluvathingal J."/>
            <person name="Nadendla S."/>
            <person name="Lowell S."/>
            <person name="Myers T."/>
            <person name="Yan Y."/>
            <person name="Sichtig H."/>
        </authorList>
    </citation>
    <scope>NUCLEOTIDE SEQUENCE [LARGE SCALE GENOMIC DNA]</scope>
    <source>
        <strain evidence="1 2">FDAARGOS_890</strain>
    </source>
</reference>
<protein>
    <submittedName>
        <fullName evidence="1">Uncharacterized protein</fullName>
    </submittedName>
</protein>